<dbReference type="EMBL" id="LS991953">
    <property type="protein sequence ID" value="SYV92608.1"/>
    <property type="molecule type" value="Genomic_DNA"/>
</dbReference>
<reference evidence="3" key="1">
    <citation type="submission" date="2018-06" db="EMBL/GenBank/DDBJ databases">
        <authorList>
            <consortium name="Pathogen Informatics"/>
            <person name="Doyle S."/>
        </authorList>
    </citation>
    <scope>NUCLEOTIDE SEQUENCE</scope>
    <source>
        <strain evidence="3">NCTC10124</strain>
    </source>
</reference>
<dbReference type="GO" id="GO:0004803">
    <property type="term" value="F:transposase activity"/>
    <property type="evidence" value="ECO:0007669"/>
    <property type="project" value="InterPro"/>
</dbReference>
<dbReference type="Proteomes" id="UP000259328">
    <property type="component" value="Chromosome"/>
</dbReference>
<evidence type="ECO:0000259" key="1">
    <source>
        <dbReference type="Pfam" id="PF01609"/>
    </source>
</evidence>
<gene>
    <name evidence="2" type="ORF">NCTC10124_00326</name>
    <name evidence="3" type="ORF">NCTC10124_00332</name>
</gene>
<dbReference type="EMBL" id="LS991953">
    <property type="protein sequence ID" value="SYV92602.1"/>
    <property type="molecule type" value="Genomic_DNA"/>
</dbReference>
<dbReference type="InterPro" id="IPR002559">
    <property type="entry name" value="Transposase_11"/>
</dbReference>
<reference evidence="4" key="2">
    <citation type="submission" date="2018-06" db="EMBL/GenBank/DDBJ databases">
        <authorList>
            <consortium name="Pathogen Informatics"/>
        </authorList>
    </citation>
    <scope>NUCLEOTIDE SEQUENCE [LARGE SCALE GENOMIC DNA]</scope>
    <source>
        <strain evidence="4">NCTC10124</strain>
    </source>
</reference>
<protein>
    <submittedName>
        <fullName evidence="3">Transposase</fullName>
    </submittedName>
</protein>
<evidence type="ECO:0000313" key="2">
    <source>
        <dbReference type="EMBL" id="SYV92602.1"/>
    </source>
</evidence>
<feature type="non-terminal residue" evidence="3">
    <location>
        <position position="70"/>
    </location>
</feature>
<organism evidence="3 4">
    <name type="scientific">Mycoplasmopsis synoviae</name>
    <name type="common">Mycoplasma synoviae</name>
    <dbReference type="NCBI Taxonomy" id="2109"/>
    <lineage>
        <taxon>Bacteria</taxon>
        <taxon>Bacillati</taxon>
        <taxon>Mycoplasmatota</taxon>
        <taxon>Mycoplasmoidales</taxon>
        <taxon>Metamycoplasmataceae</taxon>
        <taxon>Mycoplasmopsis</taxon>
    </lineage>
</organism>
<feature type="domain" description="Transposase IS4-like" evidence="1">
    <location>
        <begin position="5"/>
        <end position="69"/>
    </location>
</feature>
<dbReference type="AlphaFoldDB" id="A0A3B0P685"/>
<evidence type="ECO:0000313" key="3">
    <source>
        <dbReference type="EMBL" id="SYV92608.1"/>
    </source>
</evidence>
<accession>A0A3B0P685</accession>
<name>A0A3B0P685_MYCSY</name>
<dbReference type="GO" id="GO:0003677">
    <property type="term" value="F:DNA binding"/>
    <property type="evidence" value="ECO:0007669"/>
    <property type="project" value="InterPro"/>
</dbReference>
<evidence type="ECO:0000313" key="4">
    <source>
        <dbReference type="Proteomes" id="UP000259328"/>
    </source>
</evidence>
<dbReference type="GO" id="GO:0006313">
    <property type="term" value="P:DNA transposition"/>
    <property type="evidence" value="ECO:0007669"/>
    <property type="project" value="InterPro"/>
</dbReference>
<sequence>MKMPGYSKDGKFKEDQMVIGMATDINGIPLYYKVFPGNTADSSSFIPFIVELAKIYNIKKVTIVADRGMW</sequence>
<dbReference type="Pfam" id="PF01609">
    <property type="entry name" value="DDE_Tnp_1"/>
    <property type="match status" value="1"/>
</dbReference>
<proteinExistence type="predicted"/>